<dbReference type="PRINTS" id="PR00069">
    <property type="entry name" value="ALDKETRDTASE"/>
</dbReference>
<protein>
    <recommendedName>
        <fullName evidence="2">NADP-dependent oxidoreductase domain-containing protein</fullName>
    </recommendedName>
</protein>
<dbReference type="STRING" id="10228.B3S511"/>
<dbReference type="GO" id="GO:0005829">
    <property type="term" value="C:cytosol"/>
    <property type="evidence" value="ECO:0000318"/>
    <property type="project" value="GO_Central"/>
</dbReference>
<dbReference type="GO" id="GO:0004032">
    <property type="term" value="F:aldose reductase (NADPH) activity"/>
    <property type="evidence" value="ECO:0000318"/>
    <property type="project" value="GO_Central"/>
</dbReference>
<dbReference type="SUPFAM" id="SSF51430">
    <property type="entry name" value="NAD(P)-linked oxidoreductase"/>
    <property type="match status" value="1"/>
</dbReference>
<dbReference type="PhylomeDB" id="B3S511"/>
<dbReference type="HOGENOM" id="CLU_023205_0_0_1"/>
<dbReference type="Pfam" id="PF00248">
    <property type="entry name" value="Aldo_ket_red"/>
    <property type="match status" value="1"/>
</dbReference>
<keyword evidence="4" id="KW-1185">Reference proteome</keyword>
<dbReference type="PROSITE" id="PS00063">
    <property type="entry name" value="ALDOKETO_REDUCTASE_3"/>
    <property type="match status" value="1"/>
</dbReference>
<evidence type="ECO:0000259" key="2">
    <source>
        <dbReference type="Pfam" id="PF00248"/>
    </source>
</evidence>
<dbReference type="AlphaFoldDB" id="B3S511"/>
<dbReference type="PANTHER" id="PTHR43827:SF14">
    <property type="entry name" value="NADP-DEPENDENT OXIDOREDUCTASE DOMAIN-CONTAINING PROTEIN"/>
    <property type="match status" value="1"/>
</dbReference>
<evidence type="ECO:0000313" key="4">
    <source>
        <dbReference type="Proteomes" id="UP000009022"/>
    </source>
</evidence>
<sequence length="272" mass="30792">MASHYVTLNTGAEIPILDLGTWQIPGEKVNQSIKTALKNNYKHIDCAYVYQNEKEIGQAFADTVDHIIQRKDLFPDRVEEGMQMALKNLHLDTIFQGHDNILPLDDDGVPITGNEDYKTTWKAMERLVDDGLVKAISLSNFNTKQVDNIMENCSIKPAVNQFETHPYMTCNRWIQQCQRSDIAVTAYCPLGSRNRPDATVSDNPILLNDPVVQSIGKKYNKPPAQVCLRFNIQRSIVVIPKSTTPLRITENSQISSYLRPVKVENMQIFLDG</sequence>
<dbReference type="CTD" id="6756672"/>
<gene>
    <name evidence="3" type="ORF">TRIADDRAFT_50719</name>
</gene>
<proteinExistence type="predicted"/>
<feature type="active site" description="Proton donor" evidence="1">
    <location>
        <position position="50"/>
    </location>
</feature>
<dbReference type="PIRSF" id="PIRSF000097">
    <property type="entry name" value="AKR"/>
    <property type="match status" value="1"/>
</dbReference>
<evidence type="ECO:0000313" key="3">
    <source>
        <dbReference type="EMBL" id="EDV22304.1"/>
    </source>
</evidence>
<dbReference type="KEGG" id="tad:TRIADDRAFT_50719"/>
<reference evidence="3 4" key="1">
    <citation type="journal article" date="2008" name="Nature">
        <title>The Trichoplax genome and the nature of placozoans.</title>
        <authorList>
            <person name="Srivastava M."/>
            <person name="Begovic E."/>
            <person name="Chapman J."/>
            <person name="Putnam N.H."/>
            <person name="Hellsten U."/>
            <person name="Kawashima T."/>
            <person name="Kuo A."/>
            <person name="Mitros T."/>
            <person name="Salamov A."/>
            <person name="Carpenter M.L."/>
            <person name="Signorovitch A.Y."/>
            <person name="Moreno M.A."/>
            <person name="Kamm K."/>
            <person name="Grimwood J."/>
            <person name="Schmutz J."/>
            <person name="Shapiro H."/>
            <person name="Grigoriev I.V."/>
            <person name="Buss L.W."/>
            <person name="Schierwater B."/>
            <person name="Dellaporta S.L."/>
            <person name="Rokhsar D.S."/>
        </authorList>
    </citation>
    <scope>NUCLEOTIDE SEQUENCE [LARGE SCALE GENOMIC DNA]</scope>
    <source>
        <strain evidence="3 4">Grell-BS-1999</strain>
    </source>
</reference>
<dbReference type="InterPro" id="IPR020471">
    <property type="entry name" value="AKR"/>
</dbReference>
<dbReference type="InterPro" id="IPR036812">
    <property type="entry name" value="NAD(P)_OxRdtase_dom_sf"/>
</dbReference>
<dbReference type="OMA" id="HALHAGY"/>
<dbReference type="eggNOG" id="KOG1577">
    <property type="taxonomic scope" value="Eukaryota"/>
</dbReference>
<dbReference type="InterPro" id="IPR023210">
    <property type="entry name" value="NADP_OxRdtase_dom"/>
</dbReference>
<dbReference type="Gene3D" id="3.20.20.100">
    <property type="entry name" value="NADP-dependent oxidoreductase domain"/>
    <property type="match status" value="1"/>
</dbReference>
<dbReference type="RefSeq" id="XP_002115459.1">
    <property type="nucleotide sequence ID" value="XM_002115423.1"/>
</dbReference>
<dbReference type="GeneID" id="6756672"/>
<dbReference type="OrthoDB" id="416253at2759"/>
<dbReference type="EMBL" id="DS985250">
    <property type="protein sequence ID" value="EDV22304.1"/>
    <property type="molecule type" value="Genomic_DNA"/>
</dbReference>
<name>B3S511_TRIAD</name>
<dbReference type="PANTHER" id="PTHR43827">
    <property type="entry name" value="2,5-DIKETO-D-GLUCONIC ACID REDUCTASE"/>
    <property type="match status" value="1"/>
</dbReference>
<dbReference type="InParanoid" id="B3S511"/>
<accession>B3S511</accession>
<organism evidence="3 4">
    <name type="scientific">Trichoplax adhaerens</name>
    <name type="common">Trichoplax reptans</name>
    <dbReference type="NCBI Taxonomy" id="10228"/>
    <lineage>
        <taxon>Eukaryota</taxon>
        <taxon>Metazoa</taxon>
        <taxon>Placozoa</taxon>
        <taxon>Uniplacotomia</taxon>
        <taxon>Trichoplacea</taxon>
        <taxon>Trichoplacidae</taxon>
        <taxon>Trichoplax</taxon>
    </lineage>
</organism>
<feature type="domain" description="NADP-dependent oxidoreductase" evidence="2">
    <location>
        <begin position="19"/>
        <end position="255"/>
    </location>
</feature>
<dbReference type="InterPro" id="IPR018170">
    <property type="entry name" value="Aldo/ket_reductase_CS"/>
</dbReference>
<evidence type="ECO:0000256" key="1">
    <source>
        <dbReference type="PIRSR" id="PIRSR000097-1"/>
    </source>
</evidence>
<dbReference type="Proteomes" id="UP000009022">
    <property type="component" value="Unassembled WGS sequence"/>
</dbReference>